<dbReference type="Gene3D" id="3.40.50.12500">
    <property type="match status" value="1"/>
</dbReference>
<dbReference type="GO" id="GO:0050076">
    <property type="term" value="F:maleate isomerase activity"/>
    <property type="evidence" value="ECO:0007669"/>
    <property type="project" value="UniProtKB-EC"/>
</dbReference>
<organism evidence="1 2">
    <name type="scientific">Tritonibacter multivorans</name>
    <dbReference type="NCBI Taxonomy" id="928856"/>
    <lineage>
        <taxon>Bacteria</taxon>
        <taxon>Pseudomonadati</taxon>
        <taxon>Pseudomonadota</taxon>
        <taxon>Alphaproteobacteria</taxon>
        <taxon>Rhodobacterales</taxon>
        <taxon>Paracoccaceae</taxon>
        <taxon>Tritonibacter</taxon>
    </lineage>
</organism>
<reference evidence="1 2" key="1">
    <citation type="submission" date="2015-09" db="EMBL/GenBank/DDBJ databases">
        <authorList>
            <consortium name="Swine Surveillance"/>
        </authorList>
    </citation>
    <scope>NUCLEOTIDE SEQUENCE [LARGE SCALE GENOMIC DNA]</scope>
    <source>
        <strain evidence="1 2">CECT 7557</strain>
    </source>
</reference>
<dbReference type="InterPro" id="IPR026286">
    <property type="entry name" value="MaiA/AMDase"/>
</dbReference>
<dbReference type="PANTHER" id="PTHR40267">
    <property type="entry name" value="BLR3294 PROTEIN"/>
    <property type="match status" value="1"/>
</dbReference>
<accession>A0A0P1GKQ9</accession>
<evidence type="ECO:0000313" key="2">
    <source>
        <dbReference type="Proteomes" id="UP000052022"/>
    </source>
</evidence>
<evidence type="ECO:0000313" key="1">
    <source>
        <dbReference type="EMBL" id="CUH76598.1"/>
    </source>
</evidence>
<name>A0A0P1GKQ9_9RHOB</name>
<keyword evidence="1" id="KW-0413">Isomerase</keyword>
<keyword evidence="2" id="KW-1185">Reference proteome</keyword>
<dbReference type="EC" id="5.2.1.1" evidence="1"/>
<gene>
    <name evidence="1" type="primary">maiA</name>
    <name evidence="1" type="ORF">TRM7557_00977</name>
</gene>
<dbReference type="PANTHER" id="PTHR40267:SF1">
    <property type="entry name" value="BLR3294 PROTEIN"/>
    <property type="match status" value="1"/>
</dbReference>
<dbReference type="AlphaFoldDB" id="A0A0P1GKQ9"/>
<protein>
    <submittedName>
        <fullName evidence="1">Maleate isomerase</fullName>
        <ecNumber evidence="1">5.2.1.1</ecNumber>
    </submittedName>
</protein>
<proteinExistence type="predicted"/>
<dbReference type="InterPro" id="IPR053714">
    <property type="entry name" value="Iso_Racemase_Enz_sf"/>
</dbReference>
<dbReference type="EMBL" id="CYSD01000014">
    <property type="protein sequence ID" value="CUH76598.1"/>
    <property type="molecule type" value="Genomic_DNA"/>
</dbReference>
<dbReference type="STRING" id="928856.SAMN04488049_11446"/>
<dbReference type="Proteomes" id="UP000052022">
    <property type="component" value="Unassembled WGS sequence"/>
</dbReference>
<sequence>MDQMDCHLSESPQPRLGVLVLENDETLEEDLRRVFAPDVARLHISRVPSRAELNPDTLHAMAATLPAAVDLLPKAPSYAAIAYGCTSGAMMIGAKKVEALITRTLPAGHITDPLTATLAALKTLKIQRLGLLTPYIPSVATPLRQAFEDHGLTVARSLSFGEDQEARVARISPQSLIKAATHLAQGGDIDGLFLSCTNLRTFGVIPALEDALNLPVLSSNQTLCWHMAQLTGLTENTTGAGRLWTAPVPQTGYGNRVERLTTP</sequence>
<dbReference type="PIRSF" id="PIRSF015736">
    <property type="entry name" value="MI"/>
    <property type="match status" value="1"/>
</dbReference>
<dbReference type="Pfam" id="PF17645">
    <property type="entry name" value="Amdase"/>
    <property type="match status" value="1"/>
</dbReference>